<dbReference type="GO" id="GO:0004386">
    <property type="term" value="F:helicase activity"/>
    <property type="evidence" value="ECO:0007669"/>
    <property type="project" value="UniProtKB-KW"/>
</dbReference>
<feature type="domain" description="Helicase C-terminal" evidence="5">
    <location>
        <begin position="7"/>
        <end position="59"/>
    </location>
</feature>
<dbReference type="SUPFAM" id="SSF52540">
    <property type="entry name" value="P-loop containing nucleoside triphosphate hydrolases"/>
    <property type="match status" value="1"/>
</dbReference>
<dbReference type="Proteomes" id="UP000001514">
    <property type="component" value="Unassembled WGS sequence"/>
</dbReference>
<accession>D8SNA9</accession>
<evidence type="ECO:0000313" key="6">
    <source>
        <dbReference type="EMBL" id="EFJ14039.1"/>
    </source>
</evidence>
<organism evidence="7">
    <name type="scientific">Selaginella moellendorffii</name>
    <name type="common">Spikemoss</name>
    <dbReference type="NCBI Taxonomy" id="88036"/>
    <lineage>
        <taxon>Eukaryota</taxon>
        <taxon>Viridiplantae</taxon>
        <taxon>Streptophyta</taxon>
        <taxon>Embryophyta</taxon>
        <taxon>Tracheophyta</taxon>
        <taxon>Lycopodiopsida</taxon>
        <taxon>Selaginellales</taxon>
        <taxon>Selaginellaceae</taxon>
        <taxon>Selaginella</taxon>
    </lineage>
</organism>
<dbReference type="GO" id="GO:0005524">
    <property type="term" value="F:ATP binding"/>
    <property type="evidence" value="ECO:0007669"/>
    <property type="project" value="UniProtKB-KW"/>
</dbReference>
<evidence type="ECO:0000256" key="1">
    <source>
        <dbReference type="ARBA" id="ARBA00022741"/>
    </source>
</evidence>
<dbReference type="Gramene" id="EFJ14039">
    <property type="protein sequence ID" value="EFJ14039"/>
    <property type="gene ID" value="SELMODRAFT_121270"/>
</dbReference>
<dbReference type="CDD" id="cd18791">
    <property type="entry name" value="SF2_C_RHA"/>
    <property type="match status" value="1"/>
</dbReference>
<dbReference type="InterPro" id="IPR027417">
    <property type="entry name" value="P-loop_NTPase"/>
</dbReference>
<evidence type="ECO:0000259" key="5">
    <source>
        <dbReference type="Pfam" id="PF00271"/>
    </source>
</evidence>
<dbReference type="Pfam" id="PF00271">
    <property type="entry name" value="Helicase_C"/>
    <property type="match status" value="1"/>
</dbReference>
<dbReference type="InterPro" id="IPR001650">
    <property type="entry name" value="Helicase_C-like"/>
</dbReference>
<evidence type="ECO:0000256" key="4">
    <source>
        <dbReference type="ARBA" id="ARBA00022840"/>
    </source>
</evidence>
<dbReference type="eggNOG" id="KOG0922">
    <property type="taxonomic scope" value="Eukaryota"/>
</dbReference>
<dbReference type="InParanoid" id="D8SNA9"/>
<reference evidence="6 7" key="1">
    <citation type="journal article" date="2011" name="Science">
        <title>The Selaginella genome identifies genetic changes associated with the evolution of vascular plants.</title>
        <authorList>
            <person name="Banks J.A."/>
            <person name="Nishiyama T."/>
            <person name="Hasebe M."/>
            <person name="Bowman J.L."/>
            <person name="Gribskov M."/>
            <person name="dePamphilis C."/>
            <person name="Albert V.A."/>
            <person name="Aono N."/>
            <person name="Aoyama T."/>
            <person name="Ambrose B.A."/>
            <person name="Ashton N.W."/>
            <person name="Axtell M.J."/>
            <person name="Barker E."/>
            <person name="Barker M.S."/>
            <person name="Bennetzen J.L."/>
            <person name="Bonawitz N.D."/>
            <person name="Chapple C."/>
            <person name="Cheng C."/>
            <person name="Correa L.G."/>
            <person name="Dacre M."/>
            <person name="DeBarry J."/>
            <person name="Dreyer I."/>
            <person name="Elias M."/>
            <person name="Engstrom E.M."/>
            <person name="Estelle M."/>
            <person name="Feng L."/>
            <person name="Finet C."/>
            <person name="Floyd S.K."/>
            <person name="Frommer W.B."/>
            <person name="Fujita T."/>
            <person name="Gramzow L."/>
            <person name="Gutensohn M."/>
            <person name="Harholt J."/>
            <person name="Hattori M."/>
            <person name="Heyl A."/>
            <person name="Hirai T."/>
            <person name="Hiwatashi Y."/>
            <person name="Ishikawa M."/>
            <person name="Iwata M."/>
            <person name="Karol K.G."/>
            <person name="Koehler B."/>
            <person name="Kolukisaoglu U."/>
            <person name="Kubo M."/>
            <person name="Kurata T."/>
            <person name="Lalonde S."/>
            <person name="Li K."/>
            <person name="Li Y."/>
            <person name="Litt A."/>
            <person name="Lyons E."/>
            <person name="Manning G."/>
            <person name="Maruyama T."/>
            <person name="Michael T.P."/>
            <person name="Mikami K."/>
            <person name="Miyazaki S."/>
            <person name="Morinaga S."/>
            <person name="Murata T."/>
            <person name="Mueller-Roeber B."/>
            <person name="Nelson D.R."/>
            <person name="Obara M."/>
            <person name="Oguri Y."/>
            <person name="Olmstead R.G."/>
            <person name="Onodera N."/>
            <person name="Petersen B.L."/>
            <person name="Pils B."/>
            <person name="Prigge M."/>
            <person name="Rensing S.A."/>
            <person name="Riano-Pachon D.M."/>
            <person name="Roberts A.W."/>
            <person name="Sato Y."/>
            <person name="Scheller H.V."/>
            <person name="Schulz B."/>
            <person name="Schulz C."/>
            <person name="Shakirov E.V."/>
            <person name="Shibagaki N."/>
            <person name="Shinohara N."/>
            <person name="Shippen D.E."/>
            <person name="Soerensen I."/>
            <person name="Sotooka R."/>
            <person name="Sugimoto N."/>
            <person name="Sugita M."/>
            <person name="Sumikawa N."/>
            <person name="Tanurdzic M."/>
            <person name="Theissen G."/>
            <person name="Ulvskov P."/>
            <person name="Wakazuki S."/>
            <person name="Weng J.K."/>
            <person name="Willats W.W."/>
            <person name="Wipf D."/>
            <person name="Wolf P.G."/>
            <person name="Yang L."/>
            <person name="Zimmer A.D."/>
            <person name="Zhu Q."/>
            <person name="Mitros T."/>
            <person name="Hellsten U."/>
            <person name="Loque D."/>
            <person name="Otillar R."/>
            <person name="Salamov A."/>
            <person name="Schmutz J."/>
            <person name="Shapiro H."/>
            <person name="Lindquist E."/>
            <person name="Lucas S."/>
            <person name="Rokhsar D."/>
            <person name="Grigoriev I.V."/>
        </authorList>
    </citation>
    <scope>NUCLEOTIDE SEQUENCE [LARGE SCALE GENOMIC DNA]</scope>
</reference>
<keyword evidence="7" id="KW-1185">Reference proteome</keyword>
<dbReference type="EMBL" id="GL377629">
    <property type="protein sequence ID" value="EFJ14039.1"/>
    <property type="molecule type" value="Genomic_DNA"/>
</dbReference>
<name>D8SNA9_SELML</name>
<dbReference type="AlphaFoldDB" id="D8SNA9"/>
<evidence type="ECO:0000256" key="2">
    <source>
        <dbReference type="ARBA" id="ARBA00022801"/>
    </source>
</evidence>
<dbReference type="STRING" id="88036.D8SNA9"/>
<dbReference type="GO" id="GO:0016787">
    <property type="term" value="F:hydrolase activity"/>
    <property type="evidence" value="ECO:0007669"/>
    <property type="project" value="UniProtKB-KW"/>
</dbReference>
<dbReference type="Gene3D" id="3.40.50.300">
    <property type="entry name" value="P-loop containing nucleotide triphosphate hydrolases"/>
    <property type="match status" value="1"/>
</dbReference>
<keyword evidence="1" id="KW-0547">Nucleotide-binding</keyword>
<proteinExistence type="predicted"/>
<gene>
    <name evidence="6" type="ORF">SELMODRAFT_121270</name>
</gene>
<feature type="non-terminal residue" evidence="6">
    <location>
        <position position="1"/>
    </location>
</feature>
<dbReference type="PANTHER" id="PTHR18934:SF99">
    <property type="entry name" value="ATP-DEPENDENT RNA HELICASE DHX37-RELATED"/>
    <property type="match status" value="1"/>
</dbReference>
<keyword evidence="2" id="KW-0378">Hydrolase</keyword>
<dbReference type="PANTHER" id="PTHR18934">
    <property type="entry name" value="ATP-DEPENDENT RNA HELICASE"/>
    <property type="match status" value="1"/>
</dbReference>
<dbReference type="KEGG" id="smo:SELMODRAFT_121270"/>
<evidence type="ECO:0000313" key="7">
    <source>
        <dbReference type="Proteomes" id="UP000001514"/>
    </source>
</evidence>
<sequence>NTPHALVLPLHGRLRQEDQQLVFEAAPPGTGKMVFATNIAETSLTMPGIRYVVDPGLSKQAIFDPQTGMTTLELTAISQSRDSKSWSCRAH</sequence>
<dbReference type="OMA" id="QCDYLEF"/>
<keyword evidence="3" id="KW-0347">Helicase</keyword>
<evidence type="ECO:0000256" key="3">
    <source>
        <dbReference type="ARBA" id="ARBA00022806"/>
    </source>
</evidence>
<protein>
    <recommendedName>
        <fullName evidence="5">Helicase C-terminal domain-containing protein</fullName>
    </recommendedName>
</protein>
<dbReference type="HOGENOM" id="CLU_2433432_0_0_1"/>
<keyword evidence="4" id="KW-0067">ATP-binding</keyword>